<keyword evidence="1" id="KW-0238">DNA-binding</keyword>
<dbReference type="CDD" id="cd00090">
    <property type="entry name" value="HTH_ARSR"/>
    <property type="match status" value="1"/>
</dbReference>
<dbReference type="GO" id="GO:0006355">
    <property type="term" value="P:regulation of DNA-templated transcription"/>
    <property type="evidence" value="ECO:0007669"/>
    <property type="project" value="UniProtKB-ARBA"/>
</dbReference>
<dbReference type="InterPro" id="IPR011991">
    <property type="entry name" value="ArsR-like_HTH"/>
</dbReference>
<dbReference type="RefSeq" id="WP_235816343.1">
    <property type="nucleotide sequence ID" value="NZ_FTOM01000014.1"/>
</dbReference>
<dbReference type="SUPFAM" id="SSF46785">
    <property type="entry name" value="Winged helix' DNA-binding domain"/>
    <property type="match status" value="1"/>
</dbReference>
<evidence type="ECO:0000313" key="1">
    <source>
        <dbReference type="EMBL" id="SIS92522.1"/>
    </source>
</evidence>
<dbReference type="EMBL" id="FTOM01000014">
    <property type="protein sequence ID" value="SIS92522.1"/>
    <property type="molecule type" value="Genomic_DNA"/>
</dbReference>
<dbReference type="InterPro" id="IPR036390">
    <property type="entry name" value="WH_DNA-bd_sf"/>
</dbReference>
<name>A0A1N7N2H0_9RHOB</name>
<sequence>MQNGIDAPQQTGIVQSLLLLERALPAGRPVPQPGNIRHMNSKLQEDTHFRVLRLLRENPEMSQCELARAVGISIGGMHYVLAALIDKGFVKLGNHAAA</sequence>
<proteinExistence type="predicted"/>
<dbReference type="GO" id="GO:0003677">
    <property type="term" value="F:DNA binding"/>
    <property type="evidence" value="ECO:0007669"/>
    <property type="project" value="UniProtKB-KW"/>
</dbReference>
<dbReference type="AlphaFoldDB" id="A0A1N7N2H0"/>
<protein>
    <submittedName>
        <fullName evidence="1">Winged helix-turn-helix DNA-binding</fullName>
    </submittedName>
</protein>
<accession>A0A1N7N2H0</accession>
<dbReference type="Gene3D" id="1.10.10.10">
    <property type="entry name" value="Winged helix-like DNA-binding domain superfamily/Winged helix DNA-binding domain"/>
    <property type="match status" value="1"/>
</dbReference>
<dbReference type="STRING" id="407234.SAMN05421795_11424"/>
<organism evidence="1 2">
    <name type="scientific">Phaeovulum vinaykumarii</name>
    <dbReference type="NCBI Taxonomy" id="407234"/>
    <lineage>
        <taxon>Bacteria</taxon>
        <taxon>Pseudomonadati</taxon>
        <taxon>Pseudomonadota</taxon>
        <taxon>Alphaproteobacteria</taxon>
        <taxon>Rhodobacterales</taxon>
        <taxon>Paracoccaceae</taxon>
        <taxon>Phaeovulum</taxon>
    </lineage>
</organism>
<keyword evidence="2" id="KW-1185">Reference proteome</keyword>
<dbReference type="Pfam" id="PF13412">
    <property type="entry name" value="HTH_24"/>
    <property type="match status" value="1"/>
</dbReference>
<reference evidence="2" key="1">
    <citation type="submission" date="2017-01" db="EMBL/GenBank/DDBJ databases">
        <authorList>
            <person name="Varghese N."/>
            <person name="Submissions S."/>
        </authorList>
    </citation>
    <scope>NUCLEOTIDE SEQUENCE [LARGE SCALE GENOMIC DNA]</scope>
    <source>
        <strain evidence="2">DSM 18714</strain>
    </source>
</reference>
<dbReference type="InterPro" id="IPR036388">
    <property type="entry name" value="WH-like_DNA-bd_sf"/>
</dbReference>
<evidence type="ECO:0000313" key="2">
    <source>
        <dbReference type="Proteomes" id="UP000186098"/>
    </source>
</evidence>
<gene>
    <name evidence="1" type="ORF">SAMN05421795_11424</name>
</gene>
<dbReference type="Proteomes" id="UP000186098">
    <property type="component" value="Unassembled WGS sequence"/>
</dbReference>